<evidence type="ECO:0000256" key="5">
    <source>
        <dbReference type="ARBA" id="ARBA00022692"/>
    </source>
</evidence>
<keyword evidence="4" id="KW-0433">Leucine-rich repeat</keyword>
<keyword evidence="10 14" id="KW-0675">Receptor</keyword>
<dbReference type="PANTHER" id="PTHR48063">
    <property type="entry name" value="LRR RECEPTOR-LIKE KINASE"/>
    <property type="match status" value="1"/>
</dbReference>
<dbReference type="Pfam" id="PF23598">
    <property type="entry name" value="LRR_14"/>
    <property type="match status" value="1"/>
</dbReference>
<evidence type="ECO:0000256" key="4">
    <source>
        <dbReference type="ARBA" id="ARBA00022614"/>
    </source>
</evidence>
<evidence type="ECO:0000256" key="7">
    <source>
        <dbReference type="ARBA" id="ARBA00022737"/>
    </source>
</evidence>
<dbReference type="InterPro" id="IPR055414">
    <property type="entry name" value="LRR_R13L4/SHOC2-like"/>
</dbReference>
<organism evidence="14 15">
    <name type="scientific">Pyrus ussuriensis x Pyrus communis</name>
    <dbReference type="NCBI Taxonomy" id="2448454"/>
    <lineage>
        <taxon>Eukaryota</taxon>
        <taxon>Viridiplantae</taxon>
        <taxon>Streptophyta</taxon>
        <taxon>Embryophyta</taxon>
        <taxon>Tracheophyta</taxon>
        <taxon>Spermatophyta</taxon>
        <taxon>Magnoliopsida</taxon>
        <taxon>eudicotyledons</taxon>
        <taxon>Gunneridae</taxon>
        <taxon>Pentapetalae</taxon>
        <taxon>rosids</taxon>
        <taxon>fabids</taxon>
        <taxon>Rosales</taxon>
        <taxon>Rosaceae</taxon>
        <taxon>Amygdaloideae</taxon>
        <taxon>Maleae</taxon>
        <taxon>Pyrus</taxon>
    </lineage>
</organism>
<evidence type="ECO:0000256" key="10">
    <source>
        <dbReference type="ARBA" id="ARBA00023170"/>
    </source>
</evidence>
<proteinExistence type="inferred from homology"/>
<dbReference type="InterPro" id="IPR001611">
    <property type="entry name" value="Leu-rich_rpt"/>
</dbReference>
<keyword evidence="11" id="KW-0325">Glycoprotein</keyword>
<evidence type="ECO:0000256" key="3">
    <source>
        <dbReference type="ARBA" id="ARBA00022475"/>
    </source>
</evidence>
<reference evidence="14 15" key="2">
    <citation type="submission" date="2019-11" db="EMBL/GenBank/DDBJ databases">
        <title>A de novo genome assembly of a pear dwarfing rootstock.</title>
        <authorList>
            <person name="Wang F."/>
            <person name="Wang J."/>
            <person name="Li S."/>
            <person name="Zhang Y."/>
            <person name="Fang M."/>
            <person name="Ma L."/>
            <person name="Zhao Y."/>
            <person name="Jiang S."/>
        </authorList>
    </citation>
    <scope>NUCLEOTIDE SEQUENCE [LARGE SCALE GENOMIC DNA]</scope>
    <source>
        <strain evidence="14">S2</strain>
        <tissue evidence="14">Leaf</tissue>
    </source>
</reference>
<reference evidence="14 15" key="1">
    <citation type="submission" date="2019-09" db="EMBL/GenBank/DDBJ databases">
        <authorList>
            <person name="Ou C."/>
        </authorList>
    </citation>
    <scope>NUCLEOTIDE SEQUENCE [LARGE SCALE GENOMIC DNA]</scope>
    <source>
        <strain evidence="14">S2</strain>
        <tissue evidence="14">Leaf</tissue>
    </source>
</reference>
<dbReference type="SUPFAM" id="SSF52058">
    <property type="entry name" value="L domain-like"/>
    <property type="match status" value="3"/>
</dbReference>
<dbReference type="InterPro" id="IPR003591">
    <property type="entry name" value="Leu-rich_rpt_typical-subtyp"/>
</dbReference>
<dbReference type="FunFam" id="3.80.10.10:FF:000041">
    <property type="entry name" value="LRR receptor-like serine/threonine-protein kinase ERECTA"/>
    <property type="match status" value="3"/>
</dbReference>
<dbReference type="InterPro" id="IPR046956">
    <property type="entry name" value="RLP23-like"/>
</dbReference>
<comment type="caution">
    <text evidence="14">The sequence shown here is derived from an EMBL/GenBank/DDBJ whole genome shotgun (WGS) entry which is preliminary data.</text>
</comment>
<dbReference type="GO" id="GO:0005886">
    <property type="term" value="C:plasma membrane"/>
    <property type="evidence" value="ECO:0007669"/>
    <property type="project" value="UniProtKB-SubCell"/>
</dbReference>
<gene>
    <name evidence="14" type="ORF">D8674_039347</name>
</gene>
<keyword evidence="15" id="KW-1185">Reference proteome</keyword>
<dbReference type="SMART" id="SM00365">
    <property type="entry name" value="LRR_SD22"/>
    <property type="match status" value="3"/>
</dbReference>
<dbReference type="EMBL" id="SMOL01000332">
    <property type="protein sequence ID" value="KAB2620404.1"/>
    <property type="molecule type" value="Genomic_DNA"/>
</dbReference>
<evidence type="ECO:0000256" key="2">
    <source>
        <dbReference type="ARBA" id="ARBA00009592"/>
    </source>
</evidence>
<comment type="subcellular location">
    <subcellularLocation>
        <location evidence="1">Cell membrane</location>
        <topology evidence="1">Single-pass type I membrane protein</topology>
    </subcellularLocation>
</comment>
<evidence type="ECO:0000256" key="9">
    <source>
        <dbReference type="ARBA" id="ARBA00023136"/>
    </source>
</evidence>
<dbReference type="FunFam" id="3.80.10.10:FF:000111">
    <property type="entry name" value="LRR receptor-like serine/threonine-protein kinase ERECTA"/>
    <property type="match status" value="1"/>
</dbReference>
<comment type="similarity">
    <text evidence="2">Belongs to the RLP family.</text>
</comment>
<dbReference type="OrthoDB" id="1600340at2759"/>
<keyword evidence="7" id="KW-0677">Repeat</keyword>
<protein>
    <submittedName>
        <fullName evidence="14">Receptor-like protein 12</fullName>
    </submittedName>
</protein>
<evidence type="ECO:0000256" key="11">
    <source>
        <dbReference type="ARBA" id="ARBA00023180"/>
    </source>
</evidence>
<evidence type="ECO:0000256" key="8">
    <source>
        <dbReference type="ARBA" id="ARBA00022989"/>
    </source>
</evidence>
<name>A0A5N5HB75_9ROSA</name>
<dbReference type="PANTHER" id="PTHR48063:SF98">
    <property type="entry name" value="LRR RECEPTOR-LIKE SERINE_THREONINE-PROTEIN KINASE FLS2"/>
    <property type="match status" value="1"/>
</dbReference>
<dbReference type="PRINTS" id="PR00019">
    <property type="entry name" value="LEURICHRPT"/>
</dbReference>
<evidence type="ECO:0000256" key="12">
    <source>
        <dbReference type="SAM" id="Phobius"/>
    </source>
</evidence>
<keyword evidence="8 12" id="KW-1133">Transmembrane helix</keyword>
<keyword evidence="6" id="KW-0732">Signal</keyword>
<evidence type="ECO:0000259" key="13">
    <source>
        <dbReference type="Pfam" id="PF23598"/>
    </source>
</evidence>
<feature type="domain" description="Disease resistance R13L4/SHOC-2-like LRR" evidence="13">
    <location>
        <begin position="25"/>
        <end position="239"/>
    </location>
</feature>
<dbReference type="SMART" id="SM00369">
    <property type="entry name" value="LRR_TYP"/>
    <property type="match status" value="10"/>
</dbReference>
<keyword evidence="9 12" id="KW-0472">Membrane</keyword>
<keyword evidence="3" id="KW-1003">Cell membrane</keyword>
<feature type="transmembrane region" description="Helical" evidence="12">
    <location>
        <begin position="619"/>
        <end position="639"/>
    </location>
</feature>
<evidence type="ECO:0000256" key="6">
    <source>
        <dbReference type="ARBA" id="ARBA00022729"/>
    </source>
</evidence>
<evidence type="ECO:0000256" key="1">
    <source>
        <dbReference type="ARBA" id="ARBA00004251"/>
    </source>
</evidence>
<dbReference type="AlphaFoldDB" id="A0A5N5HB75"/>
<keyword evidence="5 12" id="KW-0812">Transmembrane</keyword>
<dbReference type="InterPro" id="IPR032675">
    <property type="entry name" value="LRR_dom_sf"/>
</dbReference>
<dbReference type="Gene3D" id="3.80.10.10">
    <property type="entry name" value="Ribonuclease Inhibitor"/>
    <property type="match status" value="2"/>
</dbReference>
<dbReference type="Proteomes" id="UP000327157">
    <property type="component" value="Unassembled WGS sequence"/>
</dbReference>
<dbReference type="PROSITE" id="PS51450">
    <property type="entry name" value="LRR"/>
    <property type="match status" value="1"/>
</dbReference>
<dbReference type="Pfam" id="PF13855">
    <property type="entry name" value="LRR_8"/>
    <property type="match status" value="1"/>
</dbReference>
<sequence>MGSVDLSRASHWLQVNTLPSLLVELHLSDCKLYQIPSGIQNLTSLKVLDLSKNYFNSTIPQVNTLPSLLVELDLSSCELYHIPSGIANLTSLKVLDLKANHFNSTIPQWLYSLNHLESLNLSSNAFHGEISSTLGNLTALVHLQLGSNQLEGEIPNSLGNLCKLTYVDLSLNNFRGRVSEIFESLYSCSFGQIDYLKLSNNNFSGHLSDQLGIFKNLRILDLSNNSISEELFIDHNSFEGVVSEVHFTNLTRLSTFYANENSLTLKTSPDWVPPFQLSFLGLSYWRLDPSQLPAWLQSQKHLLVLNMSSTGVSVVNLEDNNLTGKIPSSIGDLFVLQSLHLRNNNLSGELPVSLQNCQELIILDLRGNKFVGSIPIWFGQSLVVLILRSNMFQGTIPDELCSLTKLQILDLAHNNLSGTIPRCFQNLSSMATKFSSKGALSIEVFISRFIPGSSSFSYTENAVFVAKGREVKYNTVLRLVTSLDLSRNMLFGEIPEELTNLINLQTLNLSDNLLTGRIPSKIGDMGALESLDLSMNQLCGEISPSISNLTFLNHLNLSYNNLVGQIPKSTQLQSFDLSSFAGNKLCGPPLEEHCSTNEAMPPVSDEKHKEGHLLEDGGFYLSLGLGFAFGFWIVLGSLLSNLPWSNAFSQFQNHIVKKLYAAIVERY</sequence>
<accession>A0A5N5HB75</accession>
<evidence type="ECO:0000313" key="15">
    <source>
        <dbReference type="Proteomes" id="UP000327157"/>
    </source>
</evidence>
<dbReference type="Pfam" id="PF00560">
    <property type="entry name" value="LRR_1"/>
    <property type="match status" value="6"/>
</dbReference>
<evidence type="ECO:0000313" key="14">
    <source>
        <dbReference type="EMBL" id="KAB2620404.1"/>
    </source>
</evidence>